<dbReference type="EMBL" id="BMIA01000003">
    <property type="protein sequence ID" value="GGH43277.1"/>
    <property type="molecule type" value="Genomic_DNA"/>
</dbReference>
<reference evidence="2" key="1">
    <citation type="journal article" date="2019" name="Int. J. Syst. Evol. Microbiol.">
        <title>The Global Catalogue of Microorganisms (GCM) 10K type strain sequencing project: providing services to taxonomists for standard genome sequencing and annotation.</title>
        <authorList>
            <consortium name="The Broad Institute Genomics Platform"/>
            <consortium name="The Broad Institute Genome Sequencing Center for Infectious Disease"/>
            <person name="Wu L."/>
            <person name="Ma J."/>
        </authorList>
    </citation>
    <scope>NUCLEOTIDE SEQUENCE [LARGE SCALE GENOMIC DNA]</scope>
    <source>
        <strain evidence="2">CGMCC 1.15288</strain>
    </source>
</reference>
<sequence length="281" mass="30386">MTAEEASAIPVGNLDPANLKSYYAFYYAKDFNCYNVSVSDAELKFMYTPTQVPLKPQTNVFLSCPAVTADLTAFEENPVTQVRWFNNNTHSGLPVFDPKAVPPGDYYAFYYEWQTGAYSLKPGQVSNAHVHVESAVPAGIPDLGPLLTINSLIFSQNGSKDFVVKIQNGNAENSNCSVYFKVSKLPGFNITYSTQAGQSNGINTNNDFWTFSENGSYITVTSKTGIAGNGYSYIGFTITRNGDTPDDAKQNLSVTIPIAGGGGETNIGNNQTITGFITTSN</sequence>
<name>A0ABQ1Z0E0_9BACT</name>
<accession>A0ABQ1Z0E0</accession>
<gene>
    <name evidence="1" type="ORF">GCM10007423_40510</name>
</gene>
<protein>
    <recommendedName>
        <fullName evidence="3">Ig-like domain-containing protein</fullName>
    </recommendedName>
</protein>
<evidence type="ECO:0008006" key="3">
    <source>
        <dbReference type="Google" id="ProtNLM"/>
    </source>
</evidence>
<dbReference type="Proteomes" id="UP000600214">
    <property type="component" value="Unassembled WGS sequence"/>
</dbReference>
<evidence type="ECO:0000313" key="1">
    <source>
        <dbReference type="EMBL" id="GGH43277.1"/>
    </source>
</evidence>
<evidence type="ECO:0000313" key="2">
    <source>
        <dbReference type="Proteomes" id="UP000600214"/>
    </source>
</evidence>
<comment type="caution">
    <text evidence="1">The sequence shown here is derived from an EMBL/GenBank/DDBJ whole genome shotgun (WGS) entry which is preliminary data.</text>
</comment>
<keyword evidence="2" id="KW-1185">Reference proteome</keyword>
<proteinExistence type="predicted"/>
<organism evidence="1 2">
    <name type="scientific">Dyadobacter endophyticus</name>
    <dbReference type="NCBI Taxonomy" id="1749036"/>
    <lineage>
        <taxon>Bacteria</taxon>
        <taxon>Pseudomonadati</taxon>
        <taxon>Bacteroidota</taxon>
        <taxon>Cytophagia</taxon>
        <taxon>Cytophagales</taxon>
        <taxon>Spirosomataceae</taxon>
        <taxon>Dyadobacter</taxon>
    </lineage>
</organism>